<name>A0A9P7SNA5_9HYPO</name>
<evidence type="ECO:0000313" key="3">
    <source>
        <dbReference type="EMBL" id="KAG5965319.1"/>
    </source>
</evidence>
<dbReference type="Proteomes" id="UP000742024">
    <property type="component" value="Unassembled WGS sequence"/>
</dbReference>
<proteinExistence type="predicted"/>
<reference evidence="3 4" key="1">
    <citation type="journal article" date="2020" name="bioRxiv">
        <title>Whole genome comparisons of ergot fungi reveals the divergence and evolution of species within the genus Claviceps are the result of varying mechanisms driving genome evolution and host range expansion.</title>
        <authorList>
            <person name="Wyka S.A."/>
            <person name="Mondo S.J."/>
            <person name="Liu M."/>
            <person name="Dettman J."/>
            <person name="Nalam V."/>
            <person name="Broders K.D."/>
        </authorList>
    </citation>
    <scope>NUCLEOTIDE SEQUENCE</scope>
    <source>
        <strain evidence="3">CCC 1102</strain>
        <strain evidence="2 4">LM583</strain>
    </source>
</reference>
<organism evidence="3 5">
    <name type="scientific">Claviceps arundinis</name>
    <dbReference type="NCBI Taxonomy" id="1623583"/>
    <lineage>
        <taxon>Eukaryota</taxon>
        <taxon>Fungi</taxon>
        <taxon>Dikarya</taxon>
        <taxon>Ascomycota</taxon>
        <taxon>Pezizomycotina</taxon>
        <taxon>Sordariomycetes</taxon>
        <taxon>Hypocreomycetidae</taxon>
        <taxon>Hypocreales</taxon>
        <taxon>Clavicipitaceae</taxon>
        <taxon>Claviceps</taxon>
    </lineage>
</organism>
<keyword evidence="4" id="KW-1185">Reference proteome</keyword>
<dbReference type="PANTHER" id="PTHR39697:SF1">
    <property type="entry name" value="RICIN B LECTIN DOMAIN-CONTAINING PROTEIN"/>
    <property type="match status" value="1"/>
</dbReference>
<dbReference type="EMBL" id="SRPR01000060">
    <property type="protein sequence ID" value="KAG5962893.1"/>
    <property type="molecule type" value="Genomic_DNA"/>
</dbReference>
<dbReference type="Proteomes" id="UP000784919">
    <property type="component" value="Unassembled WGS sequence"/>
</dbReference>
<evidence type="ECO:0000313" key="2">
    <source>
        <dbReference type="EMBL" id="KAG5962893.1"/>
    </source>
</evidence>
<sequence length="167" mass="18178">MSVDIATPEAGSTTDGPTRDASLESGKIFILVERESGKALMAVGQKAVLQACHDMRALQSMWQWHWHCTVRNGWVTLRNRITENYLGADFSCQGPRSTVLALKVAPCAGAFTGYLVVTRSSGGGQTLSAPYKEDIRQIVGSKEPQALGLGTYGMTEGIEWEFIRVEP</sequence>
<dbReference type="OrthoDB" id="4959567at2759"/>
<evidence type="ECO:0000313" key="5">
    <source>
        <dbReference type="Proteomes" id="UP000784919"/>
    </source>
</evidence>
<accession>A0A9P7SNA5</accession>
<evidence type="ECO:0000313" key="4">
    <source>
        <dbReference type="Proteomes" id="UP000742024"/>
    </source>
</evidence>
<dbReference type="EMBL" id="SRPS01000154">
    <property type="protein sequence ID" value="KAG5965319.1"/>
    <property type="molecule type" value="Genomic_DNA"/>
</dbReference>
<evidence type="ECO:0000256" key="1">
    <source>
        <dbReference type="SAM" id="MobiDB-lite"/>
    </source>
</evidence>
<dbReference type="AlphaFoldDB" id="A0A9P7SNA5"/>
<feature type="region of interest" description="Disordered" evidence="1">
    <location>
        <begin position="1"/>
        <end position="20"/>
    </location>
</feature>
<gene>
    <name evidence="3" type="ORF">E4U56_001834</name>
    <name evidence="2" type="ORF">E4U57_006712</name>
</gene>
<comment type="caution">
    <text evidence="3">The sequence shown here is derived from an EMBL/GenBank/DDBJ whole genome shotgun (WGS) entry which is preliminary data.</text>
</comment>
<protein>
    <submittedName>
        <fullName evidence="3">Uncharacterized protein</fullName>
    </submittedName>
</protein>
<dbReference type="PANTHER" id="PTHR39697">
    <property type="entry name" value="RICIN B LECTIN DOMAIN-CONTAINING PROTEIN-RELATED"/>
    <property type="match status" value="1"/>
</dbReference>